<accession>A0A848KKX9</accession>
<evidence type="ECO:0000313" key="1">
    <source>
        <dbReference type="EMBL" id="NMN99335.1"/>
    </source>
</evidence>
<dbReference type="AlphaFoldDB" id="A0A848KKX9"/>
<gene>
    <name evidence="1" type="ORF">FGL95_30385</name>
</gene>
<dbReference type="Proteomes" id="UP000535543">
    <property type="component" value="Unassembled WGS sequence"/>
</dbReference>
<comment type="caution">
    <text evidence="1">The sequence shown here is derived from an EMBL/GenBank/DDBJ whole genome shotgun (WGS) entry which is preliminary data.</text>
</comment>
<dbReference type="EMBL" id="VCQU01000016">
    <property type="protein sequence ID" value="NMN99335.1"/>
    <property type="molecule type" value="Genomic_DNA"/>
</dbReference>
<sequence length="74" mass="7846">MARVVFARVRKNDQIAPVQGMLGAALAASIIDSSAGIGVRLAKAVRWTPHAQRRLSLPRLDVSGGDARNHFGVA</sequence>
<dbReference type="RefSeq" id="WP_169594503.1">
    <property type="nucleotide sequence ID" value="NZ_VCQU01000016.1"/>
</dbReference>
<organism evidence="1 2">
    <name type="scientific">Antrihabitans stalactiti</name>
    <dbReference type="NCBI Taxonomy" id="2584121"/>
    <lineage>
        <taxon>Bacteria</taxon>
        <taxon>Bacillati</taxon>
        <taxon>Actinomycetota</taxon>
        <taxon>Actinomycetes</taxon>
        <taxon>Mycobacteriales</taxon>
        <taxon>Nocardiaceae</taxon>
        <taxon>Antrihabitans</taxon>
    </lineage>
</organism>
<protein>
    <submittedName>
        <fullName evidence="1">Uncharacterized protein</fullName>
    </submittedName>
</protein>
<evidence type="ECO:0000313" key="2">
    <source>
        <dbReference type="Proteomes" id="UP000535543"/>
    </source>
</evidence>
<proteinExistence type="predicted"/>
<keyword evidence="2" id="KW-1185">Reference proteome</keyword>
<reference evidence="1 2" key="1">
    <citation type="submission" date="2019-05" db="EMBL/GenBank/DDBJ databases">
        <authorList>
            <person name="Lee S.D."/>
        </authorList>
    </citation>
    <scope>NUCLEOTIDE SEQUENCE [LARGE SCALE GENOMIC DNA]</scope>
    <source>
        <strain evidence="1 2">YC2-7</strain>
    </source>
</reference>
<reference evidence="1 2" key="2">
    <citation type="submission" date="2020-06" db="EMBL/GenBank/DDBJ databases">
        <title>Antribacter stalactiti gen. nov., sp. nov., a new member of the family Nacardiaceae isolated from a cave.</title>
        <authorList>
            <person name="Kim I.S."/>
        </authorList>
    </citation>
    <scope>NUCLEOTIDE SEQUENCE [LARGE SCALE GENOMIC DNA]</scope>
    <source>
        <strain evidence="1 2">YC2-7</strain>
    </source>
</reference>
<name>A0A848KKX9_9NOCA</name>